<proteinExistence type="inferred from homology"/>
<dbReference type="SUPFAM" id="SSF89360">
    <property type="entry name" value="HesB-like domain"/>
    <property type="match status" value="1"/>
</dbReference>
<accession>A0YCG4</accession>
<dbReference type="GO" id="GO:0016226">
    <property type="term" value="P:iron-sulfur cluster assembly"/>
    <property type="evidence" value="ECO:0007669"/>
    <property type="project" value="InterPro"/>
</dbReference>
<feature type="domain" description="Core" evidence="2">
    <location>
        <begin position="13"/>
        <end position="113"/>
    </location>
</feature>
<dbReference type="InterPro" id="IPR016092">
    <property type="entry name" value="ATAP"/>
</dbReference>
<evidence type="ECO:0000259" key="2">
    <source>
        <dbReference type="Pfam" id="PF01521"/>
    </source>
</evidence>
<gene>
    <name evidence="3" type="ORF">GP2143_08034</name>
</gene>
<evidence type="ECO:0000313" key="4">
    <source>
        <dbReference type="Proteomes" id="UP000004931"/>
    </source>
</evidence>
<dbReference type="InterPro" id="IPR035903">
    <property type="entry name" value="HesB-like_dom_sf"/>
</dbReference>
<evidence type="ECO:0000313" key="3">
    <source>
        <dbReference type="EMBL" id="EAW31483.1"/>
    </source>
</evidence>
<dbReference type="eggNOG" id="COG0316">
    <property type="taxonomic scope" value="Bacteria"/>
</dbReference>
<dbReference type="InterPro" id="IPR050322">
    <property type="entry name" value="Fe-S_cluster_asmbl/transfer"/>
</dbReference>
<dbReference type="Gene3D" id="2.60.300.12">
    <property type="entry name" value="HesB-like domain"/>
    <property type="match status" value="1"/>
</dbReference>
<comment type="similarity">
    <text evidence="1">Belongs to the HesB/IscA family.</text>
</comment>
<dbReference type="STRING" id="247633.GP2143_08034"/>
<keyword evidence="4" id="KW-1185">Reference proteome</keyword>
<sequence length="118" mass="12600">MTVGTFDPSLEAVTMTEAALKHFARALEGAEGKMVRLSTRESGCTGYAYVLDLVDDSLPDDIVLYPNEPVRLAVAPDALKILRGTEIDYVAEGVNSVVKFNNPNVVAECGCGESFSVS</sequence>
<dbReference type="Pfam" id="PF01521">
    <property type="entry name" value="Fe-S_biosyn"/>
    <property type="match status" value="1"/>
</dbReference>
<dbReference type="Proteomes" id="UP000004931">
    <property type="component" value="Unassembled WGS sequence"/>
</dbReference>
<dbReference type="OrthoDB" id="9801228at2"/>
<comment type="caution">
    <text evidence="3">The sequence shown here is derived from an EMBL/GenBank/DDBJ whole genome shotgun (WGS) entry which is preliminary data.</text>
</comment>
<dbReference type="PANTHER" id="PTHR10072">
    <property type="entry name" value="IRON-SULFUR CLUSTER ASSEMBLY PROTEIN"/>
    <property type="match status" value="1"/>
</dbReference>
<evidence type="ECO:0000256" key="1">
    <source>
        <dbReference type="ARBA" id="ARBA00006718"/>
    </source>
</evidence>
<dbReference type="EMBL" id="AAVT01000003">
    <property type="protein sequence ID" value="EAW31483.1"/>
    <property type="molecule type" value="Genomic_DNA"/>
</dbReference>
<organism evidence="3 4">
    <name type="scientific">marine gamma proteobacterium HTCC2143</name>
    <dbReference type="NCBI Taxonomy" id="247633"/>
    <lineage>
        <taxon>Bacteria</taxon>
        <taxon>Pseudomonadati</taxon>
        <taxon>Pseudomonadota</taxon>
        <taxon>Gammaproteobacteria</taxon>
        <taxon>Cellvibrionales</taxon>
        <taxon>Spongiibacteraceae</taxon>
        <taxon>BD1-7 clade</taxon>
    </lineage>
</organism>
<dbReference type="GO" id="GO:0005829">
    <property type="term" value="C:cytosol"/>
    <property type="evidence" value="ECO:0007669"/>
    <property type="project" value="TreeGrafter"/>
</dbReference>
<dbReference type="GO" id="GO:0051537">
    <property type="term" value="F:2 iron, 2 sulfur cluster binding"/>
    <property type="evidence" value="ECO:0007669"/>
    <property type="project" value="TreeGrafter"/>
</dbReference>
<dbReference type="NCBIfam" id="TIGR00049">
    <property type="entry name" value="iron-sulfur cluster assembly accessory protein"/>
    <property type="match status" value="1"/>
</dbReference>
<protein>
    <submittedName>
        <fullName evidence="3">Fe-S cluster assembly scaffold protein</fullName>
    </submittedName>
</protein>
<name>A0YCG4_9GAMM</name>
<dbReference type="InterPro" id="IPR000361">
    <property type="entry name" value="ATAP_core_dom"/>
</dbReference>
<dbReference type="AlphaFoldDB" id="A0YCG4"/>
<dbReference type="PANTHER" id="PTHR10072:SF41">
    <property type="entry name" value="IRON-SULFUR CLUSTER ASSEMBLY 1 HOMOLOG, MITOCHONDRIAL"/>
    <property type="match status" value="1"/>
</dbReference>
<reference evidence="3 4" key="1">
    <citation type="journal article" date="2010" name="J. Bacteriol.">
        <title>Genome sequence of the oligotrophic marine Gammaproteobacterium HTCC2143, isolated from the Oregon Coast.</title>
        <authorList>
            <person name="Oh H.M."/>
            <person name="Kang I."/>
            <person name="Ferriera S."/>
            <person name="Giovannoni S.J."/>
            <person name="Cho J.C."/>
        </authorList>
    </citation>
    <scope>NUCLEOTIDE SEQUENCE [LARGE SCALE GENOMIC DNA]</scope>
    <source>
        <strain evidence="3 4">HTCC2143</strain>
    </source>
</reference>